<proteinExistence type="predicted"/>
<name>A0A061RU24_9CHLO</name>
<accession>A0A061RU24</accession>
<gene>
    <name evidence="1" type="ORF">TSPGSL018_20389</name>
</gene>
<reference evidence="1" key="1">
    <citation type="submission" date="2014-05" db="EMBL/GenBank/DDBJ databases">
        <title>The transcriptome of the halophilic microalga Tetraselmis sp. GSL018 isolated from the Great Salt Lake, Utah.</title>
        <authorList>
            <person name="Jinkerson R.E."/>
            <person name="D'Adamo S."/>
            <person name="Posewitz M.C."/>
        </authorList>
    </citation>
    <scope>NUCLEOTIDE SEQUENCE</scope>
    <source>
        <strain evidence="1">GSL018</strain>
    </source>
</reference>
<sequence length="51" mass="5463">RSSPQTRASLQQTGIMLAAAQPRVEAPNIGGKIRECRCQSDLGVLRVWGVG</sequence>
<evidence type="ECO:0000313" key="1">
    <source>
        <dbReference type="EMBL" id="JAC76367.1"/>
    </source>
</evidence>
<protein>
    <submittedName>
        <fullName evidence="1">Uncharacterized protein</fullName>
    </submittedName>
</protein>
<feature type="non-terminal residue" evidence="1">
    <location>
        <position position="1"/>
    </location>
</feature>
<dbReference type="EMBL" id="GBEZ01009207">
    <property type="protein sequence ID" value="JAC76367.1"/>
    <property type="molecule type" value="Transcribed_RNA"/>
</dbReference>
<organism evidence="1">
    <name type="scientific">Tetraselmis sp. GSL018</name>
    <dbReference type="NCBI Taxonomy" id="582737"/>
    <lineage>
        <taxon>Eukaryota</taxon>
        <taxon>Viridiplantae</taxon>
        <taxon>Chlorophyta</taxon>
        <taxon>core chlorophytes</taxon>
        <taxon>Chlorodendrophyceae</taxon>
        <taxon>Chlorodendrales</taxon>
        <taxon>Chlorodendraceae</taxon>
        <taxon>Tetraselmis</taxon>
    </lineage>
</organism>
<dbReference type="AlphaFoldDB" id="A0A061RU24"/>